<evidence type="ECO:0000313" key="11">
    <source>
        <dbReference type="Proteomes" id="UP001595799"/>
    </source>
</evidence>
<dbReference type="EMBL" id="JBHSCW010000011">
    <property type="protein sequence ID" value="MFC4353211.1"/>
    <property type="molecule type" value="Genomic_DNA"/>
</dbReference>
<comment type="caution">
    <text evidence="10">The sequence shown here is derived from an EMBL/GenBank/DDBJ whole genome shotgun (WGS) entry which is preliminary data.</text>
</comment>
<evidence type="ECO:0000259" key="9">
    <source>
        <dbReference type="PROSITE" id="PS50850"/>
    </source>
</evidence>
<evidence type="ECO:0000256" key="2">
    <source>
        <dbReference type="ARBA" id="ARBA00006236"/>
    </source>
</evidence>
<feature type="transmembrane region" description="Helical" evidence="8">
    <location>
        <begin position="140"/>
        <end position="162"/>
    </location>
</feature>
<proteinExistence type="inferred from homology"/>
<feature type="transmembrane region" description="Helical" evidence="8">
    <location>
        <begin position="17"/>
        <end position="38"/>
    </location>
</feature>
<gene>
    <name evidence="10" type="ORF">ACFOW6_16810</name>
</gene>
<dbReference type="Gene3D" id="1.20.1720.10">
    <property type="entry name" value="Multidrug resistance protein D"/>
    <property type="match status" value="1"/>
</dbReference>
<dbReference type="PANTHER" id="PTHR23502">
    <property type="entry name" value="MAJOR FACILITATOR SUPERFAMILY"/>
    <property type="match status" value="1"/>
</dbReference>
<keyword evidence="8" id="KW-0997">Cell inner membrane</keyword>
<feature type="transmembrane region" description="Helical" evidence="8">
    <location>
        <begin position="314"/>
        <end position="334"/>
    </location>
</feature>
<feature type="transmembrane region" description="Helical" evidence="8">
    <location>
        <begin position="107"/>
        <end position="128"/>
    </location>
</feature>
<dbReference type="InterPro" id="IPR036259">
    <property type="entry name" value="MFS_trans_sf"/>
</dbReference>
<feature type="transmembrane region" description="Helical" evidence="8">
    <location>
        <begin position="255"/>
        <end position="273"/>
    </location>
</feature>
<dbReference type="Pfam" id="PF07690">
    <property type="entry name" value="MFS_1"/>
    <property type="match status" value="1"/>
</dbReference>
<dbReference type="PANTHER" id="PTHR23502:SF132">
    <property type="entry name" value="POLYAMINE TRANSPORTER 2-RELATED"/>
    <property type="match status" value="1"/>
</dbReference>
<dbReference type="SUPFAM" id="SSF103473">
    <property type="entry name" value="MFS general substrate transporter"/>
    <property type="match status" value="1"/>
</dbReference>
<accession>A0ABV8UPJ8</accession>
<comment type="similarity">
    <text evidence="2 8">Belongs to the major facilitator superfamily. Bcr/CmlA family.</text>
</comment>
<name>A0ABV8UPJ8_9PROT</name>
<feature type="transmembrane region" description="Helical" evidence="8">
    <location>
        <begin position="285"/>
        <end position="308"/>
    </location>
</feature>
<evidence type="ECO:0000256" key="8">
    <source>
        <dbReference type="RuleBase" id="RU365088"/>
    </source>
</evidence>
<reference evidence="11" key="1">
    <citation type="journal article" date="2019" name="Int. J. Syst. Evol. Microbiol.">
        <title>The Global Catalogue of Microorganisms (GCM) 10K type strain sequencing project: providing services to taxonomists for standard genome sequencing and annotation.</title>
        <authorList>
            <consortium name="The Broad Institute Genomics Platform"/>
            <consortium name="The Broad Institute Genome Sequencing Center for Infectious Disease"/>
            <person name="Wu L."/>
            <person name="Ma J."/>
        </authorList>
    </citation>
    <scope>NUCLEOTIDE SEQUENCE [LARGE SCALE GENOMIC DNA]</scope>
    <source>
        <strain evidence="11">CECT 8472</strain>
    </source>
</reference>
<feature type="transmembrane region" description="Helical" evidence="8">
    <location>
        <begin position="219"/>
        <end position="243"/>
    </location>
</feature>
<dbReference type="CDD" id="cd17320">
    <property type="entry name" value="MFS_MdfA_MDR_like"/>
    <property type="match status" value="1"/>
</dbReference>
<keyword evidence="5 8" id="KW-0812">Transmembrane</keyword>
<dbReference type="Proteomes" id="UP001595799">
    <property type="component" value="Unassembled WGS sequence"/>
</dbReference>
<feature type="transmembrane region" description="Helical" evidence="8">
    <location>
        <begin position="168"/>
        <end position="190"/>
    </location>
</feature>
<keyword evidence="11" id="KW-1185">Reference proteome</keyword>
<comment type="subcellular location">
    <subcellularLocation>
        <location evidence="8">Cell inner membrane</location>
        <topology evidence="8">Multi-pass membrane protein</topology>
    </subcellularLocation>
    <subcellularLocation>
        <location evidence="1">Cell membrane</location>
        <topology evidence="1">Multi-pass membrane protein</topology>
    </subcellularLocation>
</comment>
<feature type="transmembrane region" description="Helical" evidence="8">
    <location>
        <begin position="373"/>
        <end position="391"/>
    </location>
</feature>
<dbReference type="PROSITE" id="PS50850">
    <property type="entry name" value="MFS"/>
    <property type="match status" value="1"/>
</dbReference>
<dbReference type="InterPro" id="IPR020846">
    <property type="entry name" value="MFS_dom"/>
</dbReference>
<evidence type="ECO:0000256" key="1">
    <source>
        <dbReference type="ARBA" id="ARBA00004651"/>
    </source>
</evidence>
<evidence type="ECO:0000313" key="10">
    <source>
        <dbReference type="EMBL" id="MFC4353211.1"/>
    </source>
</evidence>
<dbReference type="NCBIfam" id="TIGR00710">
    <property type="entry name" value="efflux_Bcr_CflA"/>
    <property type="match status" value="1"/>
</dbReference>
<feature type="transmembrane region" description="Helical" evidence="8">
    <location>
        <begin position="82"/>
        <end position="101"/>
    </location>
</feature>
<sequence>MSAIAEETTKERAKPPIAILIAASAIGPLALNIFIPSMPGLQYSLSADYATVQLTLTLYLIGLAVSQLLYGPLSDRYGRRPLLLGGLGLFVLASLACSFATSIEELILARILQAVGGCSGIVLGRAIVRDLYERDQAASMIGYITMAWVLAPMVAPLIGGILDTWYGWQASFYFLVVTGALVFLACLRWLHETNFHRQSADGLRGFVIGFPVLLRRKEFLAYALQLSFNSSVFFSFLAGAPYVMTETLGRSPVEYGIYFALVSLGYMAGNGLSGRFSVQRGIDSMILLGLIATWAGTAIMMAFVVAGVLHPITIFVPMLLCSLGNGLSIPNGLAGAISVRPDMAGVGSGLAGFIQMFLGAMISQLVGFLQNGAVYPLFVIMLTCATLAFLANSFTGASKVAPGTQTGP</sequence>
<evidence type="ECO:0000256" key="3">
    <source>
        <dbReference type="ARBA" id="ARBA00022448"/>
    </source>
</evidence>
<keyword evidence="3 8" id="KW-0813">Transport</keyword>
<evidence type="ECO:0000256" key="6">
    <source>
        <dbReference type="ARBA" id="ARBA00022989"/>
    </source>
</evidence>
<feature type="transmembrane region" description="Helical" evidence="8">
    <location>
        <begin position="346"/>
        <end position="367"/>
    </location>
</feature>
<dbReference type="RefSeq" id="WP_382423586.1">
    <property type="nucleotide sequence ID" value="NZ_JBHSCW010000011.1"/>
</dbReference>
<keyword evidence="7 8" id="KW-0472">Membrane</keyword>
<organism evidence="10 11">
    <name type="scientific">Fodinicurvata halophila</name>
    <dbReference type="NCBI Taxonomy" id="1419723"/>
    <lineage>
        <taxon>Bacteria</taxon>
        <taxon>Pseudomonadati</taxon>
        <taxon>Pseudomonadota</taxon>
        <taxon>Alphaproteobacteria</taxon>
        <taxon>Rhodospirillales</taxon>
        <taxon>Rhodovibrionaceae</taxon>
        <taxon>Fodinicurvata</taxon>
    </lineage>
</organism>
<evidence type="ECO:0000256" key="7">
    <source>
        <dbReference type="ARBA" id="ARBA00023136"/>
    </source>
</evidence>
<keyword evidence="4" id="KW-1003">Cell membrane</keyword>
<keyword evidence="6 8" id="KW-1133">Transmembrane helix</keyword>
<protein>
    <recommendedName>
        <fullName evidence="8">Bcr/CflA family efflux transporter</fullName>
    </recommendedName>
</protein>
<dbReference type="InterPro" id="IPR004812">
    <property type="entry name" value="Efflux_drug-R_Bcr/CmlA"/>
</dbReference>
<evidence type="ECO:0000256" key="5">
    <source>
        <dbReference type="ARBA" id="ARBA00022692"/>
    </source>
</evidence>
<dbReference type="InterPro" id="IPR011701">
    <property type="entry name" value="MFS"/>
</dbReference>
<evidence type="ECO:0000256" key="4">
    <source>
        <dbReference type="ARBA" id="ARBA00022475"/>
    </source>
</evidence>
<feature type="transmembrane region" description="Helical" evidence="8">
    <location>
        <begin position="50"/>
        <end position="70"/>
    </location>
</feature>
<feature type="domain" description="Major facilitator superfamily (MFS) profile" evidence="9">
    <location>
        <begin position="16"/>
        <end position="400"/>
    </location>
</feature>